<evidence type="ECO:0000256" key="4">
    <source>
        <dbReference type="ARBA" id="ARBA00022806"/>
    </source>
</evidence>
<sequence>MVDPRQLAVLIRIPADGPYQDLTAKVAAVRPTATRMNVTFHDGSTFPYGHRRVLELRNPQAVPLGPQQRILVDGRPRENLTEAYRFRDGSQDWWHIFPGDDHYFSAYHGGRVDVVPSVAPHPQVAQVLAYWRAIATRLPEEGRALREAHERPLSVHPDSVLYRYLHRSPIEQVERPESPPLYPFDTNLSQRAAIDSSLRHPISVIDGPPGTGKTQTILNLIANIIVDETKTVAVVSSNNAAVDNVHAKLVQAGFGFVTANLGRKTKKEKFFQEQADRNLYVEHLRSAVPMQLPRAEEMTARDQRLLRLREIERTIADLYTEHAAYELERIHFRAYLDRHELPDQEKLPVLRWRPAKILAFIADTDPELARATGIAGVVDRISKYFKYRSMRHADAQDIDIVFRLHQLYYDAKIAELERKIEQARKLLDGSNFDDLAAQQKDLSVAWLVESLRQRYAGHATRSYDFGYRRHWQDFARDYPVILSTCHSLESSIGTGRLVDYLIIDEASQVDLVAAAVALGCCRNLIVVGDLRQLQPVVTVPESATGPAPDPVYDYRRQSILSSLTDIYGAALPRVLLKEHYRSDPAIIGFCNQKFYQDNLIPFTRGVPSYQSMVVVRTQPGDHMRWLDARTGRPGGRINQREIDIIQQDVLPQYCAEYSADQIGVTTPYRPQADRVTDALISSIEADTVHKFQGREKEAIIMTTVLDDRPGLDKALKFADSPELINVAVSRARKRFVLVIHHKMLPKSRNLSDLIGYIRYQFPDKEFFESPVVSIFDLLYNDYSTVLRTLASRVRDESAHRSENIMRAALEQILSEPGFQGFWFNEQVHIKHLLPDTDRLDQRQRKFTRSRSASVDFDLYNRITKQRLCVIEVDGFNHHENKPDQLALDAIKNAICAAYNIPILRFPTTGSGELDRLRTELAALIP</sequence>
<dbReference type="Pfam" id="PF13087">
    <property type="entry name" value="AAA_12"/>
    <property type="match status" value="1"/>
</dbReference>
<dbReference type="Gene3D" id="3.40.50.300">
    <property type="entry name" value="P-loop containing nucleotide triphosphate hydrolases"/>
    <property type="match status" value="2"/>
</dbReference>
<evidence type="ECO:0000259" key="6">
    <source>
        <dbReference type="Pfam" id="PF10881"/>
    </source>
</evidence>
<evidence type="ECO:0000256" key="2">
    <source>
        <dbReference type="ARBA" id="ARBA00022741"/>
    </source>
</evidence>
<evidence type="ECO:0000313" key="10">
    <source>
        <dbReference type="Proteomes" id="UP000602198"/>
    </source>
</evidence>
<reference evidence="9 10" key="1">
    <citation type="submission" date="2021-01" db="EMBL/GenBank/DDBJ databases">
        <title>WGS of actinomycetes isolated from Thailand.</title>
        <authorList>
            <person name="Thawai C."/>
        </authorList>
    </citation>
    <scope>NUCLEOTIDE SEQUENCE [LARGE SCALE GENOMIC DNA]</scope>
    <source>
        <strain evidence="9 10">LPG 2</strain>
    </source>
</reference>
<keyword evidence="5" id="KW-0067">ATP-binding</keyword>
<dbReference type="InterPro" id="IPR024402">
    <property type="entry name" value="DUF2726"/>
</dbReference>
<dbReference type="RefSeq" id="WP_201954944.1">
    <property type="nucleotide sequence ID" value="NZ_JAERRJ010000014.1"/>
</dbReference>
<evidence type="ECO:0000256" key="1">
    <source>
        <dbReference type="ARBA" id="ARBA00007913"/>
    </source>
</evidence>
<proteinExistence type="inferred from homology"/>
<dbReference type="InterPro" id="IPR041679">
    <property type="entry name" value="DNA2/NAM7-like_C"/>
</dbReference>
<dbReference type="EMBL" id="JAERRJ010000014">
    <property type="protein sequence ID" value="MBL1079062.1"/>
    <property type="molecule type" value="Genomic_DNA"/>
</dbReference>
<dbReference type="Pfam" id="PF10881">
    <property type="entry name" value="DUF2726"/>
    <property type="match status" value="1"/>
</dbReference>
<comment type="caution">
    <text evidence="9">The sequence shown here is derived from an EMBL/GenBank/DDBJ whole genome shotgun (WGS) entry which is preliminary data.</text>
</comment>
<evidence type="ECO:0000256" key="5">
    <source>
        <dbReference type="ARBA" id="ARBA00022840"/>
    </source>
</evidence>
<protein>
    <submittedName>
        <fullName evidence="9">AAA family ATPase</fullName>
    </submittedName>
</protein>
<dbReference type="InterPro" id="IPR041677">
    <property type="entry name" value="DNA2/NAM7_AAA_11"/>
</dbReference>
<dbReference type="PANTHER" id="PTHR43788:SF8">
    <property type="entry name" value="DNA-BINDING PROTEIN SMUBP-2"/>
    <property type="match status" value="1"/>
</dbReference>
<feature type="domain" description="DNA2/NAM7 helicase helicase" evidence="7">
    <location>
        <begin position="186"/>
        <end position="537"/>
    </location>
</feature>
<keyword evidence="3" id="KW-0378">Hydrolase</keyword>
<name>A0ABS1MEJ2_9NOCA</name>
<dbReference type="Proteomes" id="UP000602198">
    <property type="component" value="Unassembled WGS sequence"/>
</dbReference>
<dbReference type="CDD" id="cd17934">
    <property type="entry name" value="DEXXQc_Upf1-like"/>
    <property type="match status" value="1"/>
</dbReference>
<comment type="similarity">
    <text evidence="1">Belongs to the DNA2/NAM7 helicase family.</text>
</comment>
<feature type="domain" description="DUF2726" evidence="6">
    <location>
        <begin position="805"/>
        <end position="922"/>
    </location>
</feature>
<evidence type="ECO:0000259" key="8">
    <source>
        <dbReference type="Pfam" id="PF13087"/>
    </source>
</evidence>
<organism evidence="9 10">
    <name type="scientific">Nocardia acididurans</name>
    <dbReference type="NCBI Taxonomy" id="2802282"/>
    <lineage>
        <taxon>Bacteria</taxon>
        <taxon>Bacillati</taxon>
        <taxon>Actinomycetota</taxon>
        <taxon>Actinomycetes</taxon>
        <taxon>Mycobacteriales</taxon>
        <taxon>Nocardiaceae</taxon>
        <taxon>Nocardia</taxon>
    </lineage>
</organism>
<evidence type="ECO:0000256" key="3">
    <source>
        <dbReference type="ARBA" id="ARBA00022801"/>
    </source>
</evidence>
<feature type="domain" description="DNA2/NAM7 helicase-like C-terminal" evidence="8">
    <location>
        <begin position="565"/>
        <end position="740"/>
    </location>
</feature>
<accession>A0ABS1MEJ2</accession>
<dbReference type="SUPFAM" id="SSF52540">
    <property type="entry name" value="P-loop containing nucleoside triphosphate hydrolases"/>
    <property type="match status" value="1"/>
</dbReference>
<dbReference type="PANTHER" id="PTHR43788">
    <property type="entry name" value="DNA2/NAM7 HELICASE FAMILY MEMBER"/>
    <property type="match status" value="1"/>
</dbReference>
<dbReference type="InterPro" id="IPR047187">
    <property type="entry name" value="SF1_C_Upf1"/>
</dbReference>
<dbReference type="Pfam" id="PF13086">
    <property type="entry name" value="AAA_11"/>
    <property type="match status" value="1"/>
</dbReference>
<gene>
    <name evidence="9" type="ORF">JK358_32130</name>
</gene>
<keyword evidence="2" id="KW-0547">Nucleotide-binding</keyword>
<evidence type="ECO:0000313" key="9">
    <source>
        <dbReference type="EMBL" id="MBL1079062.1"/>
    </source>
</evidence>
<keyword evidence="4" id="KW-0347">Helicase</keyword>
<dbReference type="CDD" id="cd18808">
    <property type="entry name" value="SF1_C_Upf1"/>
    <property type="match status" value="1"/>
</dbReference>
<keyword evidence="10" id="KW-1185">Reference proteome</keyword>
<dbReference type="InterPro" id="IPR050534">
    <property type="entry name" value="Coronavir_polyprotein_1ab"/>
</dbReference>
<dbReference type="InterPro" id="IPR027417">
    <property type="entry name" value="P-loop_NTPase"/>
</dbReference>
<evidence type="ECO:0000259" key="7">
    <source>
        <dbReference type="Pfam" id="PF13086"/>
    </source>
</evidence>